<proteinExistence type="predicted"/>
<dbReference type="Proteomes" id="UP000244090">
    <property type="component" value="Unassembled WGS sequence"/>
</dbReference>
<name>A0A2T6BYJ5_9FLAO</name>
<evidence type="ECO:0000313" key="2">
    <source>
        <dbReference type="Proteomes" id="UP000244090"/>
    </source>
</evidence>
<dbReference type="OrthoDB" id="1450086at2"/>
<organism evidence="1 2">
    <name type="scientific">Kordia periserrulae</name>
    <dbReference type="NCBI Taxonomy" id="701523"/>
    <lineage>
        <taxon>Bacteria</taxon>
        <taxon>Pseudomonadati</taxon>
        <taxon>Bacteroidota</taxon>
        <taxon>Flavobacteriia</taxon>
        <taxon>Flavobacteriales</taxon>
        <taxon>Flavobacteriaceae</taxon>
        <taxon>Kordia</taxon>
    </lineage>
</organism>
<evidence type="ECO:0000313" key="1">
    <source>
        <dbReference type="EMBL" id="PTX61132.1"/>
    </source>
</evidence>
<protein>
    <submittedName>
        <fullName evidence="1">Uncharacterized protein</fullName>
    </submittedName>
</protein>
<comment type="caution">
    <text evidence="1">The sequence shown here is derived from an EMBL/GenBank/DDBJ whole genome shotgun (WGS) entry which is preliminary data.</text>
</comment>
<reference evidence="1 2" key="1">
    <citation type="submission" date="2018-04" db="EMBL/GenBank/DDBJ databases">
        <title>Genomic Encyclopedia of Archaeal and Bacterial Type Strains, Phase II (KMG-II): from individual species to whole genera.</title>
        <authorList>
            <person name="Goeker M."/>
        </authorList>
    </citation>
    <scope>NUCLEOTIDE SEQUENCE [LARGE SCALE GENOMIC DNA]</scope>
    <source>
        <strain evidence="1 2">DSM 25731</strain>
    </source>
</reference>
<accession>A0A2T6BYJ5</accession>
<sequence>MKKKQILSKLQLQKTTIVSFKAMKTIMGKSLVNVDTIPISVDGVTCVTLTDCRTQDGQYTCMSCTGDECTRPTTRTGDSHDCGANDTKENCLDTRRC</sequence>
<dbReference type="EMBL" id="QBKT01000005">
    <property type="protein sequence ID" value="PTX61132.1"/>
    <property type="molecule type" value="Genomic_DNA"/>
</dbReference>
<dbReference type="RefSeq" id="WP_108115238.1">
    <property type="nucleotide sequence ID" value="NZ_QBKT01000005.1"/>
</dbReference>
<dbReference type="AlphaFoldDB" id="A0A2T6BYJ5"/>
<gene>
    <name evidence="1" type="ORF">C8N46_105289</name>
</gene>
<keyword evidence="2" id="KW-1185">Reference proteome</keyword>